<dbReference type="EMBL" id="ML179234">
    <property type="protein sequence ID" value="THU94009.1"/>
    <property type="molecule type" value="Genomic_DNA"/>
</dbReference>
<protein>
    <submittedName>
        <fullName evidence="2">Uncharacterized protein</fullName>
    </submittedName>
</protein>
<accession>A0A4S8LWH7</accession>
<evidence type="ECO:0000313" key="2">
    <source>
        <dbReference type="EMBL" id="THU94009.1"/>
    </source>
</evidence>
<sequence length="158" mass="17373">MSVAMQLTYIVGLGLEEMETTTAPQSPREESRNPNIGTSSLTVQFQSNTTWDVNATATTTAAVGSPNQLEQITAVIQPLPSPLPAVETRALLFQNQNQVSFNQVYNLDNAFSHNFNYTDSPPEIFADLVNLGWDTNAESPWDLFNIDALMGTHCDEYG</sequence>
<reference evidence="2 3" key="1">
    <citation type="journal article" date="2019" name="Nat. Ecol. Evol.">
        <title>Megaphylogeny resolves global patterns of mushroom evolution.</title>
        <authorList>
            <person name="Varga T."/>
            <person name="Krizsan K."/>
            <person name="Foldi C."/>
            <person name="Dima B."/>
            <person name="Sanchez-Garcia M."/>
            <person name="Sanchez-Ramirez S."/>
            <person name="Szollosi G.J."/>
            <person name="Szarkandi J.G."/>
            <person name="Papp V."/>
            <person name="Albert L."/>
            <person name="Andreopoulos W."/>
            <person name="Angelini C."/>
            <person name="Antonin V."/>
            <person name="Barry K.W."/>
            <person name="Bougher N.L."/>
            <person name="Buchanan P."/>
            <person name="Buyck B."/>
            <person name="Bense V."/>
            <person name="Catcheside P."/>
            <person name="Chovatia M."/>
            <person name="Cooper J."/>
            <person name="Damon W."/>
            <person name="Desjardin D."/>
            <person name="Finy P."/>
            <person name="Geml J."/>
            <person name="Haridas S."/>
            <person name="Hughes K."/>
            <person name="Justo A."/>
            <person name="Karasinski D."/>
            <person name="Kautmanova I."/>
            <person name="Kiss B."/>
            <person name="Kocsube S."/>
            <person name="Kotiranta H."/>
            <person name="LaButti K.M."/>
            <person name="Lechner B.E."/>
            <person name="Liimatainen K."/>
            <person name="Lipzen A."/>
            <person name="Lukacs Z."/>
            <person name="Mihaltcheva S."/>
            <person name="Morgado L.N."/>
            <person name="Niskanen T."/>
            <person name="Noordeloos M.E."/>
            <person name="Ohm R.A."/>
            <person name="Ortiz-Santana B."/>
            <person name="Ovrebo C."/>
            <person name="Racz N."/>
            <person name="Riley R."/>
            <person name="Savchenko A."/>
            <person name="Shiryaev A."/>
            <person name="Soop K."/>
            <person name="Spirin V."/>
            <person name="Szebenyi C."/>
            <person name="Tomsovsky M."/>
            <person name="Tulloss R.E."/>
            <person name="Uehling J."/>
            <person name="Grigoriev I.V."/>
            <person name="Vagvolgyi C."/>
            <person name="Papp T."/>
            <person name="Martin F.M."/>
            <person name="Miettinen O."/>
            <person name="Hibbett D.S."/>
            <person name="Nagy L.G."/>
        </authorList>
    </citation>
    <scope>NUCLEOTIDE SEQUENCE [LARGE SCALE GENOMIC DNA]</scope>
    <source>
        <strain evidence="2 3">CBS 962.96</strain>
    </source>
</reference>
<proteinExistence type="predicted"/>
<keyword evidence="3" id="KW-1185">Reference proteome</keyword>
<gene>
    <name evidence="2" type="ORF">K435DRAFT_861000</name>
</gene>
<dbReference type="AlphaFoldDB" id="A0A4S8LWH7"/>
<evidence type="ECO:0000256" key="1">
    <source>
        <dbReference type="SAM" id="MobiDB-lite"/>
    </source>
</evidence>
<evidence type="ECO:0000313" key="3">
    <source>
        <dbReference type="Proteomes" id="UP000297245"/>
    </source>
</evidence>
<name>A0A4S8LWH7_DENBC</name>
<organism evidence="2 3">
    <name type="scientific">Dendrothele bispora (strain CBS 962.96)</name>
    <dbReference type="NCBI Taxonomy" id="1314807"/>
    <lineage>
        <taxon>Eukaryota</taxon>
        <taxon>Fungi</taxon>
        <taxon>Dikarya</taxon>
        <taxon>Basidiomycota</taxon>
        <taxon>Agaricomycotina</taxon>
        <taxon>Agaricomycetes</taxon>
        <taxon>Agaricomycetidae</taxon>
        <taxon>Agaricales</taxon>
        <taxon>Agaricales incertae sedis</taxon>
        <taxon>Dendrothele</taxon>
    </lineage>
</organism>
<feature type="region of interest" description="Disordered" evidence="1">
    <location>
        <begin position="19"/>
        <end position="39"/>
    </location>
</feature>
<dbReference type="Proteomes" id="UP000297245">
    <property type="component" value="Unassembled WGS sequence"/>
</dbReference>